<accession>A0A6B2KYK6</accession>
<sequence length="743" mass="85329">MSAVSKKKNGKRKRDNVENEERVSRINKIIETERKKMMQNFTISNKNIKELSSLYSDLQADASDLSFNVSTPEFVVVGMQSDGKSSFIEALLGFQFNIVDTNIGTRRPLIIQMINDPNIHEPHCRFRKESATNTDTGNADELFESKLIPVSSLSSEIIKRTNSVAGTGKDKVSSKPIILRVEYEFCSNLTIYDTPGHRIGGDLKLAHNIKEMVKELMKPPNRIIICLEQSTVEWPNSNSRPFVEEVDPGLTRTIVVATKFDNRVKELRDPESTNKYLSAEELSGKTVFFVSLPVRRNLDPKEYKTAIADCYLSDLRFLLEADYDQERFKDRIGFFKLKKYLEQYLFKKYNESFYPILQTLENLTSTTANELENAKNQLYTPDINHQKAQVNSFITYFVSLIEKLLEGSVVGEPDKFGLTLKEEIASMGDFVWPNCSVDFNFQNSDLKLYGGASYERLMNEFEFISHSIEFPKTSLSEVAVALGTAKSHNAPLFQAAASDIVQTKAEQVLFPLVEHVLHRCEFIMKHLFEIAIKVIQNEQSHFFTILKNSDTFIAELRRVYMKFIQKTKLVCSSKANDDFAAFTKILDWDLLAGLGSINEYDYVNVTLQDTKKRVETIMNNCDLLGKNEECKAKKPFSRVIDTESQREVLMIAGKLFAGIRYFWTKLLRSKFNAFFLDPMFQDLGSELLDHFRKMEDSQFEKIFNSSVIELKDKIAKLELKHTQLHTQLQNFKKATDKFNSIHQ</sequence>
<feature type="compositionally biased region" description="Basic residues" evidence="2">
    <location>
        <begin position="1"/>
        <end position="14"/>
    </location>
</feature>
<dbReference type="GO" id="GO:0016020">
    <property type="term" value="C:membrane"/>
    <property type="evidence" value="ECO:0007669"/>
    <property type="project" value="TreeGrafter"/>
</dbReference>
<dbReference type="PRINTS" id="PR00195">
    <property type="entry name" value="DYNAMIN"/>
</dbReference>
<keyword evidence="1" id="KW-0175">Coiled coil</keyword>
<dbReference type="InterPro" id="IPR030381">
    <property type="entry name" value="G_DYNAMIN_dom"/>
</dbReference>
<dbReference type="GO" id="GO:0005737">
    <property type="term" value="C:cytoplasm"/>
    <property type="evidence" value="ECO:0007669"/>
    <property type="project" value="TreeGrafter"/>
</dbReference>
<evidence type="ECO:0000256" key="1">
    <source>
        <dbReference type="SAM" id="Coils"/>
    </source>
</evidence>
<feature type="coiled-coil region" evidence="1">
    <location>
        <begin position="707"/>
        <end position="734"/>
    </location>
</feature>
<evidence type="ECO:0000256" key="2">
    <source>
        <dbReference type="SAM" id="MobiDB-lite"/>
    </source>
</evidence>
<dbReference type="GO" id="GO:0005874">
    <property type="term" value="C:microtubule"/>
    <property type="evidence" value="ECO:0007669"/>
    <property type="project" value="TreeGrafter"/>
</dbReference>
<dbReference type="PROSITE" id="PS51718">
    <property type="entry name" value="G_DYNAMIN_2"/>
    <property type="match status" value="1"/>
</dbReference>
<proteinExistence type="predicted"/>
<feature type="region of interest" description="Disordered" evidence="2">
    <location>
        <begin position="1"/>
        <end position="21"/>
    </location>
</feature>
<dbReference type="EMBL" id="GIBP01000803">
    <property type="protein sequence ID" value="NDV29772.1"/>
    <property type="molecule type" value="Transcribed_RNA"/>
</dbReference>
<dbReference type="AlphaFoldDB" id="A0A6B2KYK6"/>
<dbReference type="GO" id="GO:0005525">
    <property type="term" value="F:GTP binding"/>
    <property type="evidence" value="ECO:0007669"/>
    <property type="project" value="InterPro"/>
</dbReference>
<dbReference type="SUPFAM" id="SSF52540">
    <property type="entry name" value="P-loop containing nucleoside triphosphate hydrolases"/>
    <property type="match status" value="1"/>
</dbReference>
<evidence type="ECO:0000259" key="3">
    <source>
        <dbReference type="PROSITE" id="PS51718"/>
    </source>
</evidence>
<dbReference type="Pfam" id="PF00350">
    <property type="entry name" value="Dynamin_N"/>
    <property type="match status" value="1"/>
</dbReference>
<dbReference type="InterPro" id="IPR001401">
    <property type="entry name" value="Dynamin_GTPase"/>
</dbReference>
<dbReference type="InterPro" id="IPR022812">
    <property type="entry name" value="Dynamin"/>
</dbReference>
<dbReference type="SMART" id="SM00053">
    <property type="entry name" value="DYNc"/>
    <property type="match status" value="1"/>
</dbReference>
<dbReference type="InterPro" id="IPR027417">
    <property type="entry name" value="P-loop_NTPase"/>
</dbReference>
<dbReference type="Gene3D" id="3.40.50.300">
    <property type="entry name" value="P-loop containing nucleotide triphosphate hydrolases"/>
    <property type="match status" value="1"/>
</dbReference>
<evidence type="ECO:0000313" key="4">
    <source>
        <dbReference type="EMBL" id="NDV29772.1"/>
    </source>
</evidence>
<reference evidence="4" key="1">
    <citation type="journal article" date="2020" name="J. Eukaryot. Microbiol.">
        <title>De novo Sequencing, Assembly and Annotation of the Transcriptome for the Free-Living Testate Amoeba Arcella intermedia.</title>
        <authorList>
            <person name="Ribeiro G.M."/>
            <person name="Porfirio-Sousa A.L."/>
            <person name="Maurer-Alcala X.X."/>
            <person name="Katz L.A."/>
            <person name="Lahr D.J.G."/>
        </authorList>
    </citation>
    <scope>NUCLEOTIDE SEQUENCE</scope>
</reference>
<dbReference type="GO" id="GO:0008017">
    <property type="term" value="F:microtubule binding"/>
    <property type="evidence" value="ECO:0007669"/>
    <property type="project" value="TreeGrafter"/>
</dbReference>
<protein>
    <recommendedName>
        <fullName evidence="3">Dynamin-type G domain-containing protein</fullName>
    </recommendedName>
</protein>
<name>A0A6B2KYK6_9EUKA</name>
<feature type="domain" description="Dynamin-type G" evidence="3">
    <location>
        <begin position="68"/>
        <end position="354"/>
    </location>
</feature>
<organism evidence="4">
    <name type="scientific">Arcella intermedia</name>
    <dbReference type="NCBI Taxonomy" id="1963864"/>
    <lineage>
        <taxon>Eukaryota</taxon>
        <taxon>Amoebozoa</taxon>
        <taxon>Tubulinea</taxon>
        <taxon>Elardia</taxon>
        <taxon>Arcellinida</taxon>
        <taxon>Sphaerothecina</taxon>
        <taxon>Arcellidae</taxon>
        <taxon>Arcella</taxon>
    </lineage>
</organism>
<dbReference type="PANTHER" id="PTHR11566">
    <property type="entry name" value="DYNAMIN"/>
    <property type="match status" value="1"/>
</dbReference>
<dbReference type="PANTHER" id="PTHR11566:SF169">
    <property type="entry name" value="DYNAMIN-LIKE PROTEIN C"/>
    <property type="match status" value="1"/>
</dbReference>
<dbReference type="CDD" id="cd08771">
    <property type="entry name" value="DLP_1"/>
    <property type="match status" value="1"/>
</dbReference>
<dbReference type="InterPro" id="IPR045063">
    <property type="entry name" value="Dynamin_N"/>
</dbReference>
<dbReference type="GO" id="GO:0003924">
    <property type="term" value="F:GTPase activity"/>
    <property type="evidence" value="ECO:0007669"/>
    <property type="project" value="InterPro"/>
</dbReference>